<name>A0AAI9SE07_9BURK</name>
<dbReference type="EMBL" id="WEHW01000009">
    <property type="protein sequence ID" value="KAB7651885.1"/>
    <property type="molecule type" value="Genomic_DNA"/>
</dbReference>
<evidence type="ECO:0000313" key="6">
    <source>
        <dbReference type="Proteomes" id="UP000469462"/>
    </source>
</evidence>
<protein>
    <submittedName>
        <fullName evidence="5">Carboxylesterase family protein</fullName>
    </submittedName>
</protein>
<dbReference type="Pfam" id="PF00135">
    <property type="entry name" value="COesterase"/>
    <property type="match status" value="1"/>
</dbReference>
<feature type="chain" id="PRO_5042557788" evidence="3">
    <location>
        <begin position="24"/>
        <end position="537"/>
    </location>
</feature>
<comment type="caution">
    <text evidence="5">The sequence shown here is derived from an EMBL/GenBank/DDBJ whole genome shotgun (WGS) entry which is preliminary data.</text>
</comment>
<keyword evidence="6" id="KW-1185">Reference proteome</keyword>
<dbReference type="SUPFAM" id="SSF53474">
    <property type="entry name" value="alpha/beta-Hydrolases"/>
    <property type="match status" value="1"/>
</dbReference>
<accession>A0AAI9SE07</accession>
<feature type="signal peptide" evidence="3">
    <location>
        <begin position="1"/>
        <end position="23"/>
    </location>
</feature>
<evidence type="ECO:0000259" key="4">
    <source>
        <dbReference type="Pfam" id="PF00135"/>
    </source>
</evidence>
<dbReference type="Gene3D" id="3.40.50.1820">
    <property type="entry name" value="alpha/beta hydrolase"/>
    <property type="match status" value="1"/>
</dbReference>
<feature type="domain" description="Carboxylesterase type B" evidence="4">
    <location>
        <begin position="49"/>
        <end position="499"/>
    </location>
</feature>
<keyword evidence="2" id="KW-0378">Hydrolase</keyword>
<dbReference type="RefSeq" id="WP_139687655.1">
    <property type="nucleotide sequence ID" value="NZ_WEHW01000009.1"/>
</dbReference>
<dbReference type="InterPro" id="IPR002018">
    <property type="entry name" value="CarbesteraseB"/>
</dbReference>
<gene>
    <name evidence="5" type="ORF">GBM96_04340</name>
</gene>
<organism evidence="5 6">
    <name type="scientific">Sutterella seckii</name>
    <dbReference type="NCBI Taxonomy" id="1944635"/>
    <lineage>
        <taxon>Bacteria</taxon>
        <taxon>Pseudomonadati</taxon>
        <taxon>Pseudomonadota</taxon>
        <taxon>Betaproteobacteria</taxon>
        <taxon>Burkholderiales</taxon>
        <taxon>Sutterellaceae</taxon>
        <taxon>Sutterella</taxon>
    </lineage>
</organism>
<sequence>MQRRNLIQSAALSAAAVSMGGLAGCAARIEEGAPAELPEGASMSSLAAAPAGTFRGYIPQESPAVRVYRGIPFIKNPYEPVRRFLKPEPMEKLPGITDCFRPGSIPLQPGTPGKGPKMIGGDGPLTLNIWAPKDGENHPVMVWVPGGGSIRCNPNDPRFDGTAFAEDGVVLVTIAYRVNVDGFLKLEGGDSNLGNRDIIAGLEWVKKNISAFGGDPARIIAFGQSAGGTHLVDVIASPLAKGLLAGAIIQSPSAIAQWTNDRQADRAAKLVADAVGAEPTRESMMKVPFEDLAAFGPLAGKLAVDREWAQMTDGNTSLFKGWIDGDQMPMRPIEALRRGAAEGLHVIAGSMASEWRYYIVPNGQISKVDEKAVERLLEGANLPKELSRLYKDAGRGEKPGDRFAQIQSDLIFRMPALRLTEALAAGGAVVWTYSFDWKSPVKGKTGEPIGAAHSNDVPFVFKTLHAPRSVQSLGSNPPEALSDFIHGAWVKFAKTGNPGWTRFDFHERRVMRFAEASREASDPWAFERSVMPLPPVR</sequence>
<dbReference type="PANTHER" id="PTHR43142:SF1">
    <property type="entry name" value="CARBOXYLIC ESTER HYDROLASE"/>
    <property type="match status" value="1"/>
</dbReference>
<reference evidence="5 6" key="1">
    <citation type="submission" date="2019-10" db="EMBL/GenBank/DDBJ databases">
        <title>Genome diversity of Sutterella seckii.</title>
        <authorList>
            <person name="Chaplin A.V."/>
            <person name="Sokolova S.R."/>
            <person name="Mosin K.A."/>
            <person name="Ivanova E.L."/>
            <person name="Kochetkova T.O."/>
            <person name="Goltsov A.Y."/>
            <person name="Trofimov D.Y."/>
            <person name="Efimov B.A."/>
        </authorList>
    </citation>
    <scope>NUCLEOTIDE SEQUENCE [LARGE SCALE GENOMIC DNA]</scope>
    <source>
        <strain evidence="5 6">ASD3426</strain>
    </source>
</reference>
<dbReference type="AlphaFoldDB" id="A0AAI9SE07"/>
<evidence type="ECO:0000256" key="3">
    <source>
        <dbReference type="SAM" id="SignalP"/>
    </source>
</evidence>
<evidence type="ECO:0000313" key="5">
    <source>
        <dbReference type="EMBL" id="KAB7651885.1"/>
    </source>
</evidence>
<proteinExistence type="inferred from homology"/>
<dbReference type="InterPro" id="IPR029058">
    <property type="entry name" value="AB_hydrolase_fold"/>
</dbReference>
<comment type="similarity">
    <text evidence="1">Belongs to the type-B carboxylesterase/lipase family.</text>
</comment>
<evidence type="ECO:0000256" key="1">
    <source>
        <dbReference type="ARBA" id="ARBA00005964"/>
    </source>
</evidence>
<dbReference type="PROSITE" id="PS51257">
    <property type="entry name" value="PROKAR_LIPOPROTEIN"/>
    <property type="match status" value="1"/>
</dbReference>
<dbReference type="PANTHER" id="PTHR43142">
    <property type="entry name" value="CARBOXYLIC ESTER HYDROLASE"/>
    <property type="match status" value="1"/>
</dbReference>
<evidence type="ECO:0000256" key="2">
    <source>
        <dbReference type="ARBA" id="ARBA00022801"/>
    </source>
</evidence>
<keyword evidence="3" id="KW-0732">Signal</keyword>
<dbReference type="GO" id="GO:0016787">
    <property type="term" value="F:hydrolase activity"/>
    <property type="evidence" value="ECO:0007669"/>
    <property type="project" value="UniProtKB-KW"/>
</dbReference>
<dbReference type="Proteomes" id="UP000469462">
    <property type="component" value="Unassembled WGS sequence"/>
</dbReference>